<dbReference type="OrthoDB" id="529208at2"/>
<proteinExistence type="predicted"/>
<dbReference type="GO" id="GO:0008168">
    <property type="term" value="F:methyltransferase activity"/>
    <property type="evidence" value="ECO:0007669"/>
    <property type="project" value="UniProtKB-KW"/>
</dbReference>
<dbReference type="AlphaFoldDB" id="A0A3L7DZT5"/>
<dbReference type="InterPro" id="IPR029063">
    <property type="entry name" value="SAM-dependent_MTases_sf"/>
</dbReference>
<comment type="caution">
    <text evidence="2">The sequence shown here is derived from an EMBL/GenBank/DDBJ whole genome shotgun (WGS) entry which is preliminary data.</text>
</comment>
<feature type="domain" description="Methyltransferase" evidence="1">
    <location>
        <begin position="42"/>
        <end position="136"/>
    </location>
</feature>
<dbReference type="Pfam" id="PF13649">
    <property type="entry name" value="Methyltransf_25"/>
    <property type="match status" value="1"/>
</dbReference>
<sequence>MTELDMLMDLHRRQARQGPGSDYHSLLALQLSGLTPSADLRVADIGCGTGASTLALAGALPASITAVDFLPGFIDELRLRADAAGLDQRIRPGIADMNALPFADGKFDLLWSEGAIYSMGFSRGLARWRRFLRPGGLLAVSEITWLTAQRPAEIEAFWTANYPEIDTAAGKFRVLEQQGYSALGYFTLPPSCWLENYYHPLAADFEHFLDRHDHSAAAHDLVAEHRQEQALYEKYSEHYSYGFYIARRSD</sequence>
<protein>
    <submittedName>
        <fullName evidence="2">Methyltransferase domain-containing protein</fullName>
    </submittedName>
</protein>
<dbReference type="InterPro" id="IPR041698">
    <property type="entry name" value="Methyltransf_25"/>
</dbReference>
<dbReference type="RefSeq" id="WP_117952806.1">
    <property type="nucleotide sequence ID" value="NZ_QRAN01000003.1"/>
</dbReference>
<dbReference type="EMBL" id="QRAN01000003">
    <property type="protein sequence ID" value="RLQ23038.1"/>
    <property type="molecule type" value="Genomic_DNA"/>
</dbReference>
<organism evidence="2 3">
    <name type="scientific">Seongchinamella sediminis</name>
    <dbReference type="NCBI Taxonomy" id="2283635"/>
    <lineage>
        <taxon>Bacteria</taxon>
        <taxon>Pseudomonadati</taxon>
        <taxon>Pseudomonadota</taxon>
        <taxon>Gammaproteobacteria</taxon>
        <taxon>Cellvibrionales</taxon>
        <taxon>Halieaceae</taxon>
        <taxon>Seongchinamella</taxon>
    </lineage>
</organism>
<name>A0A3L7DZT5_9GAMM</name>
<dbReference type="PANTHER" id="PTHR43464">
    <property type="entry name" value="METHYLTRANSFERASE"/>
    <property type="match status" value="1"/>
</dbReference>
<reference evidence="2 3" key="1">
    <citation type="submission" date="2018-07" db="EMBL/GenBank/DDBJ databases">
        <title>Halioglobus sp. genome submission.</title>
        <authorList>
            <person name="Ye M.-Q."/>
            <person name="Du Z.-J."/>
        </authorList>
    </citation>
    <scope>NUCLEOTIDE SEQUENCE [LARGE SCALE GENOMIC DNA]</scope>
    <source>
        <strain evidence="2 3">U0301</strain>
    </source>
</reference>
<dbReference type="Proteomes" id="UP000265509">
    <property type="component" value="Unassembled WGS sequence"/>
</dbReference>
<dbReference type="SUPFAM" id="SSF53335">
    <property type="entry name" value="S-adenosyl-L-methionine-dependent methyltransferases"/>
    <property type="match status" value="1"/>
</dbReference>
<keyword evidence="2" id="KW-0808">Transferase</keyword>
<keyword evidence="2" id="KW-0489">Methyltransferase</keyword>
<evidence type="ECO:0000313" key="3">
    <source>
        <dbReference type="Proteomes" id="UP000265509"/>
    </source>
</evidence>
<dbReference type="GO" id="GO:0032259">
    <property type="term" value="P:methylation"/>
    <property type="evidence" value="ECO:0007669"/>
    <property type="project" value="UniProtKB-KW"/>
</dbReference>
<keyword evidence="3" id="KW-1185">Reference proteome</keyword>
<dbReference type="CDD" id="cd02440">
    <property type="entry name" value="AdoMet_MTases"/>
    <property type="match status" value="1"/>
</dbReference>
<accession>A0A3L7DZT5</accession>
<dbReference type="PANTHER" id="PTHR43464:SF78">
    <property type="entry name" value="SLR1117 PROTEIN"/>
    <property type="match status" value="1"/>
</dbReference>
<gene>
    <name evidence="2" type="ORF">DWB85_03405</name>
</gene>
<dbReference type="Gene3D" id="3.40.50.150">
    <property type="entry name" value="Vaccinia Virus protein VP39"/>
    <property type="match status" value="1"/>
</dbReference>
<evidence type="ECO:0000259" key="1">
    <source>
        <dbReference type="Pfam" id="PF13649"/>
    </source>
</evidence>
<evidence type="ECO:0000313" key="2">
    <source>
        <dbReference type="EMBL" id="RLQ23038.1"/>
    </source>
</evidence>